<dbReference type="GO" id="GO:0032259">
    <property type="term" value="P:methylation"/>
    <property type="evidence" value="ECO:0007669"/>
    <property type="project" value="UniProtKB-KW"/>
</dbReference>
<comment type="caution">
    <text evidence="4">The sequence shown here is derived from an EMBL/GenBank/DDBJ whole genome shotgun (WGS) entry which is preliminary data.</text>
</comment>
<dbReference type="InterPro" id="IPR041698">
    <property type="entry name" value="Methyltransf_25"/>
</dbReference>
<dbReference type="Proteomes" id="UP000285274">
    <property type="component" value="Unassembled WGS sequence"/>
</dbReference>
<accession>A0A412J6Q1</accession>
<dbReference type="RefSeq" id="WP_118319509.1">
    <property type="nucleotide sequence ID" value="NZ_QRVM01000008.1"/>
</dbReference>
<dbReference type="InterPro" id="IPR029063">
    <property type="entry name" value="SAM-dependent_MTases_sf"/>
</dbReference>
<feature type="domain" description="Methyltransferase" evidence="3">
    <location>
        <begin position="41"/>
        <end position="129"/>
    </location>
</feature>
<proteinExistence type="predicted"/>
<sequence>MTNKTLDYYNKNSEAFIQSTISADLKDLQNKFLNELNGNKILDFGCGSGRDTKCFIEAGYDVDAIDGSIELCKSASTYTGIQVKHMLFQDLDKENYYDGIWACSSILHLPKSELKDVLSKMNRALKDDGIIYTSFKYGDFEGERNGRFFTDFTLDIFKNFIKDIDNLMIKEYWITTDVRPGREEEKWLNLLLQKMLS</sequence>
<dbReference type="EMBL" id="QRVM01000008">
    <property type="protein sequence ID" value="RGS48034.1"/>
    <property type="molecule type" value="Genomic_DNA"/>
</dbReference>
<protein>
    <submittedName>
        <fullName evidence="4">Class I SAM-dependent methyltransferase</fullName>
    </submittedName>
</protein>
<evidence type="ECO:0000256" key="1">
    <source>
        <dbReference type="ARBA" id="ARBA00022603"/>
    </source>
</evidence>
<dbReference type="AlphaFoldDB" id="A0A412J6Q1"/>
<dbReference type="CDD" id="cd02440">
    <property type="entry name" value="AdoMet_MTases"/>
    <property type="match status" value="1"/>
</dbReference>
<dbReference type="Pfam" id="PF13649">
    <property type="entry name" value="Methyltransf_25"/>
    <property type="match status" value="1"/>
</dbReference>
<organism evidence="4 5">
    <name type="scientific">Holdemanella biformis</name>
    <dbReference type="NCBI Taxonomy" id="1735"/>
    <lineage>
        <taxon>Bacteria</taxon>
        <taxon>Bacillati</taxon>
        <taxon>Bacillota</taxon>
        <taxon>Erysipelotrichia</taxon>
        <taxon>Erysipelotrichales</taxon>
        <taxon>Erysipelotrichaceae</taxon>
        <taxon>Holdemanella</taxon>
    </lineage>
</organism>
<name>A0A412J6Q1_9FIRM</name>
<dbReference type="PANTHER" id="PTHR43861">
    <property type="entry name" value="TRANS-ACONITATE 2-METHYLTRANSFERASE-RELATED"/>
    <property type="match status" value="1"/>
</dbReference>
<dbReference type="SUPFAM" id="SSF53335">
    <property type="entry name" value="S-adenosyl-L-methionine-dependent methyltransferases"/>
    <property type="match status" value="1"/>
</dbReference>
<evidence type="ECO:0000313" key="5">
    <source>
        <dbReference type="Proteomes" id="UP000285274"/>
    </source>
</evidence>
<keyword evidence="2 4" id="KW-0808">Transferase</keyword>
<keyword evidence="1 4" id="KW-0489">Methyltransferase</keyword>
<evidence type="ECO:0000259" key="3">
    <source>
        <dbReference type="Pfam" id="PF13649"/>
    </source>
</evidence>
<reference evidence="4 5" key="1">
    <citation type="submission" date="2018-08" db="EMBL/GenBank/DDBJ databases">
        <title>A genome reference for cultivated species of the human gut microbiota.</title>
        <authorList>
            <person name="Zou Y."/>
            <person name="Xue W."/>
            <person name="Luo G."/>
        </authorList>
    </citation>
    <scope>NUCLEOTIDE SEQUENCE [LARGE SCALE GENOMIC DNA]</scope>
    <source>
        <strain evidence="4 5">AF22-10AC</strain>
    </source>
</reference>
<dbReference type="Gene3D" id="3.40.50.150">
    <property type="entry name" value="Vaccinia Virus protein VP39"/>
    <property type="match status" value="1"/>
</dbReference>
<evidence type="ECO:0000256" key="2">
    <source>
        <dbReference type="ARBA" id="ARBA00022679"/>
    </source>
</evidence>
<dbReference type="GO" id="GO:0008168">
    <property type="term" value="F:methyltransferase activity"/>
    <property type="evidence" value="ECO:0007669"/>
    <property type="project" value="UniProtKB-KW"/>
</dbReference>
<evidence type="ECO:0000313" key="4">
    <source>
        <dbReference type="EMBL" id="RGS48034.1"/>
    </source>
</evidence>
<gene>
    <name evidence="4" type="ORF">DWX92_03310</name>
</gene>
<dbReference type="PANTHER" id="PTHR43861:SF1">
    <property type="entry name" value="TRANS-ACONITATE 2-METHYLTRANSFERASE"/>
    <property type="match status" value="1"/>
</dbReference>